<dbReference type="PANTHER" id="PTHR47916:SF1">
    <property type="entry name" value="3-HYDROXY-5-PHOSPHONOOXYPENTANE-2,4-DIONE THIOLASE"/>
    <property type="match status" value="1"/>
</dbReference>
<evidence type="ECO:0000313" key="4">
    <source>
        <dbReference type="Proteomes" id="UP000657075"/>
    </source>
</evidence>
<dbReference type="Pfam" id="PF01791">
    <property type="entry name" value="DeoC"/>
    <property type="match status" value="1"/>
</dbReference>
<reference evidence="3" key="2">
    <citation type="submission" date="2020-09" db="EMBL/GenBank/DDBJ databases">
        <authorList>
            <person name="Sun Q."/>
            <person name="Ohkuma M."/>
        </authorList>
    </citation>
    <scope>NUCLEOTIDE SEQUENCE</scope>
    <source>
        <strain evidence="3">JCM 11219</strain>
    </source>
</reference>
<dbReference type="SMART" id="SM01133">
    <property type="entry name" value="DeoC"/>
    <property type="match status" value="1"/>
</dbReference>
<gene>
    <name evidence="3" type="ORF">GCM10007112_19040</name>
</gene>
<proteinExistence type="inferred from homology"/>
<evidence type="ECO:0000256" key="2">
    <source>
        <dbReference type="PIRSR" id="PIRSR038992-1"/>
    </source>
</evidence>
<dbReference type="Proteomes" id="UP000657075">
    <property type="component" value="Unassembled WGS sequence"/>
</dbReference>
<dbReference type="Gene3D" id="3.20.20.70">
    <property type="entry name" value="Aldolase class I"/>
    <property type="match status" value="1"/>
</dbReference>
<dbReference type="InterPro" id="IPR002915">
    <property type="entry name" value="DeoC/FbaB/LacD_aldolase"/>
</dbReference>
<sequence length="273" mass="30080">MGLFGEQLMTRLVEKFLRIFARRGRSIILAYDHGIEHGPTDFMDNPDAADPEHIIKLAREAGFDGVVFQRGIAEKYYDGSVPLIVKLNGKTNLYNGEPISVANCTVEEAVSLGASAVGYTIYPGSGYEWRIFEEFARIKREAVKFDVPLIVWSYPRGGKVTDETAPEIVAYAARVALELGADSMKIKYTGDPKTFSWAVRVAGKVPVLMSGGPKTKTEEEFLRQVEGVLEAGAIGIAVGRNVWQRRDALKFARVLSEMVYGGKKVVEVLGEAK</sequence>
<evidence type="ECO:0000256" key="1">
    <source>
        <dbReference type="ARBA" id="ARBA00008116"/>
    </source>
</evidence>
<comment type="similarity">
    <text evidence="1">Belongs to the DeoC/FbaB aldolase family.</text>
</comment>
<evidence type="ECO:0000313" key="3">
    <source>
        <dbReference type="EMBL" id="GGI82469.1"/>
    </source>
</evidence>
<organism evidence="3 4">
    <name type="scientific">Vulcanisaeta souniana JCM 11219</name>
    <dbReference type="NCBI Taxonomy" id="1293586"/>
    <lineage>
        <taxon>Archaea</taxon>
        <taxon>Thermoproteota</taxon>
        <taxon>Thermoprotei</taxon>
        <taxon>Thermoproteales</taxon>
        <taxon>Thermoproteaceae</taxon>
        <taxon>Vulcanisaeta</taxon>
    </lineage>
</organism>
<dbReference type="CDD" id="cd00958">
    <property type="entry name" value="DhnA"/>
    <property type="match status" value="1"/>
</dbReference>
<dbReference type="EMBL" id="BMNM01000009">
    <property type="protein sequence ID" value="GGI82469.1"/>
    <property type="molecule type" value="Genomic_DNA"/>
</dbReference>
<feature type="active site" description="Proton donor" evidence="2">
    <location>
        <position position="154"/>
    </location>
</feature>
<accession>A0A830EB90</accession>
<reference evidence="3" key="1">
    <citation type="journal article" date="2014" name="Int. J. Syst. Evol. Microbiol.">
        <title>Complete genome sequence of Corynebacterium casei LMG S-19264T (=DSM 44701T), isolated from a smear-ripened cheese.</title>
        <authorList>
            <consortium name="US DOE Joint Genome Institute (JGI-PGF)"/>
            <person name="Walter F."/>
            <person name="Albersmeier A."/>
            <person name="Kalinowski J."/>
            <person name="Ruckert C."/>
        </authorList>
    </citation>
    <scope>NUCLEOTIDE SEQUENCE</scope>
    <source>
        <strain evidence="3">JCM 11219</strain>
    </source>
</reference>
<dbReference type="PANTHER" id="PTHR47916">
    <property type="entry name" value="FRUCTOSE-BISPHOSPHATE ALDOLASE CLASS 1"/>
    <property type="match status" value="1"/>
</dbReference>
<protein>
    <submittedName>
        <fullName evidence="3">Aldolase</fullName>
    </submittedName>
</protein>
<comment type="caution">
    <text evidence="3">The sequence shown here is derived from an EMBL/GenBank/DDBJ whole genome shotgun (WGS) entry which is preliminary data.</text>
</comment>
<dbReference type="InterPro" id="IPR013785">
    <property type="entry name" value="Aldolase_TIM"/>
</dbReference>
<dbReference type="SUPFAM" id="SSF51569">
    <property type="entry name" value="Aldolase"/>
    <property type="match status" value="1"/>
</dbReference>
<dbReference type="InterPro" id="IPR041720">
    <property type="entry name" value="FbaB-like"/>
</dbReference>
<name>A0A830EB90_9CREN</name>
<feature type="active site" description="Schiff-base intermediate with dihydroxyacetone-P" evidence="2">
    <location>
        <position position="185"/>
    </location>
</feature>
<dbReference type="InterPro" id="IPR050456">
    <property type="entry name" value="DeoC/FbaB_aldolase"/>
</dbReference>
<dbReference type="AlphaFoldDB" id="A0A830EB90"/>
<dbReference type="GO" id="GO:0004332">
    <property type="term" value="F:fructose-bisphosphate aldolase activity"/>
    <property type="evidence" value="ECO:0007669"/>
    <property type="project" value="InterPro"/>
</dbReference>
<dbReference type="PIRSF" id="PIRSF038992">
    <property type="entry name" value="Aldolase_Ia"/>
    <property type="match status" value="1"/>
</dbReference>